<dbReference type="AlphaFoldDB" id="A0A1D8N726"/>
<accession>A0A1D8N726</accession>
<dbReference type="RefSeq" id="XP_068138147.1">
    <property type="nucleotide sequence ID" value="XM_068282046.1"/>
</dbReference>
<dbReference type="Proteomes" id="UP000182444">
    <property type="component" value="Chromosome 1B"/>
</dbReference>
<evidence type="ECO:0000313" key="2">
    <source>
        <dbReference type="Proteomes" id="UP000182444"/>
    </source>
</evidence>
<evidence type="ECO:0000313" key="1">
    <source>
        <dbReference type="EMBL" id="AOW01419.1"/>
    </source>
</evidence>
<proteinExistence type="predicted"/>
<dbReference type="EMBL" id="CP017554">
    <property type="protein sequence ID" value="AOW01419.1"/>
    <property type="molecule type" value="Genomic_DNA"/>
</dbReference>
<organism evidence="1 2">
    <name type="scientific">Yarrowia lipolytica</name>
    <name type="common">Candida lipolytica</name>
    <dbReference type="NCBI Taxonomy" id="4952"/>
    <lineage>
        <taxon>Eukaryota</taxon>
        <taxon>Fungi</taxon>
        <taxon>Dikarya</taxon>
        <taxon>Ascomycota</taxon>
        <taxon>Saccharomycotina</taxon>
        <taxon>Dipodascomycetes</taxon>
        <taxon>Dipodascales</taxon>
        <taxon>Dipodascales incertae sedis</taxon>
        <taxon>Yarrowia</taxon>
    </lineage>
</organism>
<dbReference type="GeneID" id="94582701"/>
<sequence length="75" mass="8196">MTLTEGLPLLNNPDTDSSGFFPRSAQNHTCLRLSNQTLIESLCCLSRQKYYSAAAVPPIRVAGTVQYSTEECTGQ</sequence>
<dbReference type="VEuPathDB" id="FungiDB:YALI1_B11577g"/>
<reference evidence="1 2" key="1">
    <citation type="journal article" date="2016" name="PLoS ONE">
        <title>Sequence Assembly of Yarrowia lipolytica Strain W29/CLIB89 Shows Transposable Element Diversity.</title>
        <authorList>
            <person name="Magnan C."/>
            <person name="Yu J."/>
            <person name="Chang I."/>
            <person name="Jahn E."/>
            <person name="Kanomata Y."/>
            <person name="Wu J."/>
            <person name="Zeller M."/>
            <person name="Oakes M."/>
            <person name="Baldi P."/>
            <person name="Sandmeyer S."/>
        </authorList>
    </citation>
    <scope>NUCLEOTIDE SEQUENCE [LARGE SCALE GENOMIC DNA]</scope>
    <source>
        <strain evidence="2">CLIB89(W29)</strain>
    </source>
</reference>
<name>A0A1D8N726_YARLL</name>
<protein>
    <submittedName>
        <fullName evidence="1">Uncharacterized protein</fullName>
    </submittedName>
</protein>
<gene>
    <name evidence="1" type="ORF">YALI1_B11577g</name>
</gene>